<evidence type="ECO:0000259" key="8">
    <source>
        <dbReference type="Pfam" id="PF13359"/>
    </source>
</evidence>
<dbReference type="InterPro" id="IPR045249">
    <property type="entry name" value="HARBI1-like"/>
</dbReference>
<reference evidence="10" key="1">
    <citation type="submission" date="2023-01" db="EMBL/GenBank/DDBJ databases">
        <title>Key to firefly adult light organ development and bioluminescence: homeobox transcription factors regulate luciferase expression and transportation to peroxisome.</title>
        <authorList>
            <person name="Fu X."/>
        </authorList>
    </citation>
    <scope>NUCLEOTIDE SEQUENCE [LARGE SCALE GENOMIC DNA]</scope>
</reference>
<evidence type="ECO:0000256" key="2">
    <source>
        <dbReference type="ARBA" id="ARBA00004123"/>
    </source>
</evidence>
<evidence type="ECO:0000256" key="3">
    <source>
        <dbReference type="ARBA" id="ARBA00006958"/>
    </source>
</evidence>
<sequence length="363" mass="41761">MDVVELFLEGGDHDLNLILGAVEALAEPLQIVDVQAEERRLVVRNQSYYEDIIPQYDDILFQEHFRMSREIFEVSYFFANICHSSGKKVLFTIWIISKQESFLACGDRFGIARSTAYYVFKQIIGILVEMLPQHIVWPNNHDSAIETFTHRSGGFPGIIGAIDGCHIKIKQPINNAHDYYNRHHYHSIILQGVTDHQLKFIDVFIGLPGRMHDARVFRNSDIYRKLTNQENPLLPEAIHLLGDSAYPLMTNLMTPFRDNGHLTARESRYNTKLSSARSVIEQAFGRLKAKFRRLKDLDVCTAEMGTQVIAAACVLHNLTIELEVDDEEYENDPQIIEEEDGVLNPQQNRQEAELKRNYIMDNL</sequence>
<evidence type="ECO:0000256" key="5">
    <source>
        <dbReference type="ARBA" id="ARBA00022723"/>
    </source>
</evidence>
<dbReference type="Pfam" id="PF13359">
    <property type="entry name" value="DDE_Tnp_4"/>
    <property type="match status" value="1"/>
</dbReference>
<keyword evidence="6" id="KW-0378">Hydrolase</keyword>
<evidence type="ECO:0000256" key="4">
    <source>
        <dbReference type="ARBA" id="ARBA00022722"/>
    </source>
</evidence>
<keyword evidence="5" id="KW-0479">Metal-binding</keyword>
<name>A0AAN7SKW3_9COLE</name>
<dbReference type="InterPro" id="IPR027806">
    <property type="entry name" value="HARBI1_dom"/>
</dbReference>
<comment type="subcellular location">
    <subcellularLocation>
        <location evidence="2">Nucleus</location>
    </subcellularLocation>
</comment>
<comment type="cofactor">
    <cofactor evidence="1">
        <name>a divalent metal cation</name>
        <dbReference type="ChEBI" id="CHEBI:60240"/>
    </cofactor>
</comment>
<dbReference type="GO" id="GO:0004518">
    <property type="term" value="F:nuclease activity"/>
    <property type="evidence" value="ECO:0007669"/>
    <property type="project" value="UniProtKB-KW"/>
</dbReference>
<evidence type="ECO:0000313" key="10">
    <source>
        <dbReference type="Proteomes" id="UP001353858"/>
    </source>
</evidence>
<evidence type="ECO:0000256" key="1">
    <source>
        <dbReference type="ARBA" id="ARBA00001968"/>
    </source>
</evidence>
<dbReference type="GO" id="GO:0016787">
    <property type="term" value="F:hydrolase activity"/>
    <property type="evidence" value="ECO:0007669"/>
    <property type="project" value="UniProtKB-KW"/>
</dbReference>
<dbReference type="Proteomes" id="UP001353858">
    <property type="component" value="Unassembled WGS sequence"/>
</dbReference>
<accession>A0AAN7SKW3</accession>
<keyword evidence="7" id="KW-0539">Nucleus</keyword>
<dbReference type="PANTHER" id="PTHR22930">
    <property type="match status" value="1"/>
</dbReference>
<evidence type="ECO:0000256" key="6">
    <source>
        <dbReference type="ARBA" id="ARBA00022801"/>
    </source>
</evidence>
<dbReference type="PANTHER" id="PTHR22930:SF292">
    <property type="entry name" value="DDE TNP4 DOMAIN-CONTAINING PROTEIN"/>
    <property type="match status" value="1"/>
</dbReference>
<dbReference type="AlphaFoldDB" id="A0AAN7SKW3"/>
<protein>
    <recommendedName>
        <fullName evidence="8">DDE Tnp4 domain-containing protein</fullName>
    </recommendedName>
</protein>
<evidence type="ECO:0000313" key="9">
    <source>
        <dbReference type="EMBL" id="KAK4872953.1"/>
    </source>
</evidence>
<keyword evidence="4" id="KW-0540">Nuclease</keyword>
<evidence type="ECO:0000256" key="7">
    <source>
        <dbReference type="ARBA" id="ARBA00023242"/>
    </source>
</evidence>
<comment type="caution">
    <text evidence="9">The sequence shown here is derived from an EMBL/GenBank/DDBJ whole genome shotgun (WGS) entry which is preliminary data.</text>
</comment>
<keyword evidence="10" id="KW-1185">Reference proteome</keyword>
<comment type="similarity">
    <text evidence="3">Belongs to the HARBI1 family.</text>
</comment>
<organism evidence="9 10">
    <name type="scientific">Aquatica leii</name>
    <dbReference type="NCBI Taxonomy" id="1421715"/>
    <lineage>
        <taxon>Eukaryota</taxon>
        <taxon>Metazoa</taxon>
        <taxon>Ecdysozoa</taxon>
        <taxon>Arthropoda</taxon>
        <taxon>Hexapoda</taxon>
        <taxon>Insecta</taxon>
        <taxon>Pterygota</taxon>
        <taxon>Neoptera</taxon>
        <taxon>Endopterygota</taxon>
        <taxon>Coleoptera</taxon>
        <taxon>Polyphaga</taxon>
        <taxon>Elateriformia</taxon>
        <taxon>Elateroidea</taxon>
        <taxon>Lampyridae</taxon>
        <taxon>Luciolinae</taxon>
        <taxon>Aquatica</taxon>
    </lineage>
</organism>
<dbReference type="EMBL" id="JARPUR010000007">
    <property type="protein sequence ID" value="KAK4872953.1"/>
    <property type="molecule type" value="Genomic_DNA"/>
</dbReference>
<dbReference type="GO" id="GO:0046872">
    <property type="term" value="F:metal ion binding"/>
    <property type="evidence" value="ECO:0007669"/>
    <property type="project" value="UniProtKB-KW"/>
</dbReference>
<gene>
    <name evidence="9" type="ORF">RN001_014982</name>
</gene>
<feature type="domain" description="DDE Tnp4" evidence="8">
    <location>
        <begin position="162"/>
        <end position="317"/>
    </location>
</feature>
<dbReference type="GO" id="GO:0005634">
    <property type="term" value="C:nucleus"/>
    <property type="evidence" value="ECO:0007669"/>
    <property type="project" value="UniProtKB-SubCell"/>
</dbReference>
<proteinExistence type="inferred from homology"/>